<dbReference type="OrthoDB" id="8882714at2759"/>
<gene>
    <name evidence="14" type="primary">LOC106531829</name>
</gene>
<evidence type="ECO:0000256" key="10">
    <source>
        <dbReference type="ARBA" id="ARBA00023319"/>
    </source>
</evidence>
<keyword evidence="4 11" id="KW-0732">Signal</keyword>
<dbReference type="GO" id="GO:0007166">
    <property type="term" value="P:cell surface receptor signaling pathway"/>
    <property type="evidence" value="ECO:0007669"/>
    <property type="project" value="TreeGrafter"/>
</dbReference>
<dbReference type="InterPro" id="IPR036179">
    <property type="entry name" value="Ig-like_dom_sf"/>
</dbReference>
<keyword evidence="13" id="KW-1185">Reference proteome</keyword>
<dbReference type="InterPro" id="IPR013106">
    <property type="entry name" value="Ig_V-set"/>
</dbReference>
<feature type="chain" id="PRO_5014122938" evidence="11">
    <location>
        <begin position="20"/>
        <end position="155"/>
    </location>
</feature>
<evidence type="ECO:0000256" key="2">
    <source>
        <dbReference type="ARBA" id="ARBA00022475"/>
    </source>
</evidence>
<dbReference type="InterPro" id="IPR013783">
    <property type="entry name" value="Ig-like_fold"/>
</dbReference>
<dbReference type="GeneID" id="106531829"/>
<dbReference type="KEGG" id="alim:106531829"/>
<dbReference type="PANTHER" id="PTHR25466">
    <property type="entry name" value="T-LYMPHOCYTE ACTIVATION ANTIGEN"/>
    <property type="match status" value="1"/>
</dbReference>
<evidence type="ECO:0000313" key="13">
    <source>
        <dbReference type="Proteomes" id="UP000192220"/>
    </source>
</evidence>
<keyword evidence="5" id="KW-1133">Transmembrane helix</keyword>
<evidence type="ECO:0000256" key="5">
    <source>
        <dbReference type="ARBA" id="ARBA00022989"/>
    </source>
</evidence>
<dbReference type="SUPFAM" id="SSF48726">
    <property type="entry name" value="Immunoglobulin"/>
    <property type="match status" value="1"/>
</dbReference>
<dbReference type="InParanoid" id="A0A2I4CT87"/>
<feature type="signal peptide" evidence="11">
    <location>
        <begin position="1"/>
        <end position="19"/>
    </location>
</feature>
<dbReference type="Pfam" id="PF07686">
    <property type="entry name" value="V-set"/>
    <property type="match status" value="1"/>
</dbReference>
<evidence type="ECO:0000256" key="4">
    <source>
        <dbReference type="ARBA" id="ARBA00022729"/>
    </source>
</evidence>
<keyword evidence="9" id="KW-0325">Glycoprotein</keyword>
<name>A0A2I4CT87_AUSLI</name>
<keyword evidence="2" id="KW-1003">Cell membrane</keyword>
<comment type="subcellular location">
    <subcellularLocation>
        <location evidence="1">Cell membrane</location>
        <topology evidence="1">Single-pass type I membrane protein</topology>
    </subcellularLocation>
</comment>
<dbReference type="GO" id="GO:0006955">
    <property type="term" value="P:immune response"/>
    <property type="evidence" value="ECO:0007669"/>
    <property type="project" value="TreeGrafter"/>
</dbReference>
<dbReference type="FunFam" id="2.60.40.10:FF:000142">
    <property type="entry name" value="V-set domain-containing T-cell activation inhibitor 1"/>
    <property type="match status" value="1"/>
</dbReference>
<sequence>MFCWTTVLIIRTLLNVVVSAEQDVPDSEVFCVFMDSCILPCSFQSSRDDDVIHWFQGTGRQIHVHSFYNNQDQLGLQDQNFRNRTSLFQDQISRGNCSLLLRGVKVQDEGRYEWYTNTIYGSRNSFVHLRVDAPVSEVHMSQEENRITCSSEGIY</sequence>
<reference evidence="14" key="1">
    <citation type="submission" date="2025-08" db="UniProtKB">
        <authorList>
            <consortium name="RefSeq"/>
        </authorList>
    </citation>
    <scope>IDENTIFICATION</scope>
    <source>
        <strain evidence="14">Quisiro</strain>
        <tissue evidence="14">Liver</tissue>
    </source>
</reference>
<evidence type="ECO:0000256" key="8">
    <source>
        <dbReference type="ARBA" id="ARBA00023170"/>
    </source>
</evidence>
<dbReference type="AlphaFoldDB" id="A0A2I4CT87"/>
<feature type="domain" description="Immunoglobulin V-set" evidence="12">
    <location>
        <begin position="37"/>
        <end position="131"/>
    </location>
</feature>
<evidence type="ECO:0000256" key="3">
    <source>
        <dbReference type="ARBA" id="ARBA00022692"/>
    </source>
</evidence>
<evidence type="ECO:0000313" key="14">
    <source>
        <dbReference type="RefSeq" id="XP_013883209.1"/>
    </source>
</evidence>
<evidence type="ECO:0000256" key="1">
    <source>
        <dbReference type="ARBA" id="ARBA00004251"/>
    </source>
</evidence>
<dbReference type="GO" id="GO:0042130">
    <property type="term" value="P:negative regulation of T cell proliferation"/>
    <property type="evidence" value="ECO:0007669"/>
    <property type="project" value="TreeGrafter"/>
</dbReference>
<keyword evidence="6" id="KW-0472">Membrane</keyword>
<keyword evidence="8" id="KW-0675">Receptor</keyword>
<dbReference type="Proteomes" id="UP000192220">
    <property type="component" value="Unplaced"/>
</dbReference>
<evidence type="ECO:0000256" key="9">
    <source>
        <dbReference type="ARBA" id="ARBA00023180"/>
    </source>
</evidence>
<dbReference type="RefSeq" id="XP_013883209.1">
    <property type="nucleotide sequence ID" value="XM_014027755.1"/>
</dbReference>
<protein>
    <submittedName>
        <fullName evidence="14">CD276 antigen</fullName>
    </submittedName>
</protein>
<dbReference type="GO" id="GO:0042102">
    <property type="term" value="P:positive regulation of T cell proliferation"/>
    <property type="evidence" value="ECO:0007669"/>
    <property type="project" value="TreeGrafter"/>
</dbReference>
<organism evidence="13 14">
    <name type="scientific">Austrofundulus limnaeus</name>
    <name type="common">Annual killifish</name>
    <dbReference type="NCBI Taxonomy" id="52670"/>
    <lineage>
        <taxon>Eukaryota</taxon>
        <taxon>Metazoa</taxon>
        <taxon>Chordata</taxon>
        <taxon>Craniata</taxon>
        <taxon>Vertebrata</taxon>
        <taxon>Euteleostomi</taxon>
        <taxon>Actinopterygii</taxon>
        <taxon>Neopterygii</taxon>
        <taxon>Teleostei</taxon>
        <taxon>Neoteleostei</taxon>
        <taxon>Acanthomorphata</taxon>
        <taxon>Ovalentaria</taxon>
        <taxon>Atherinomorphae</taxon>
        <taxon>Cyprinodontiformes</taxon>
        <taxon>Rivulidae</taxon>
        <taxon>Austrofundulus</taxon>
    </lineage>
</organism>
<evidence type="ECO:0000256" key="6">
    <source>
        <dbReference type="ARBA" id="ARBA00023136"/>
    </source>
</evidence>
<feature type="non-terminal residue" evidence="14">
    <location>
        <position position="155"/>
    </location>
</feature>
<accession>A0A2I4CT87</accession>
<keyword evidence="3" id="KW-0812">Transmembrane</keyword>
<dbReference type="GO" id="GO:0071222">
    <property type="term" value="P:cellular response to lipopolysaccharide"/>
    <property type="evidence" value="ECO:0007669"/>
    <property type="project" value="TreeGrafter"/>
</dbReference>
<dbReference type="GO" id="GO:0031295">
    <property type="term" value="P:T cell costimulation"/>
    <property type="evidence" value="ECO:0007669"/>
    <property type="project" value="TreeGrafter"/>
</dbReference>
<dbReference type="GO" id="GO:0009897">
    <property type="term" value="C:external side of plasma membrane"/>
    <property type="evidence" value="ECO:0007669"/>
    <property type="project" value="TreeGrafter"/>
</dbReference>
<evidence type="ECO:0000256" key="7">
    <source>
        <dbReference type="ARBA" id="ARBA00023157"/>
    </source>
</evidence>
<dbReference type="InterPro" id="IPR051713">
    <property type="entry name" value="T-cell_Activation_Regulation"/>
</dbReference>
<proteinExistence type="predicted"/>
<evidence type="ECO:0000259" key="12">
    <source>
        <dbReference type="Pfam" id="PF07686"/>
    </source>
</evidence>
<keyword evidence="7" id="KW-1015">Disulfide bond</keyword>
<dbReference type="PANTHER" id="PTHR25466:SF14">
    <property type="entry name" value="BUTYROPHILIN SUBFAMILY 2 MEMBER A2-LIKE-RELATED"/>
    <property type="match status" value="1"/>
</dbReference>
<evidence type="ECO:0000256" key="11">
    <source>
        <dbReference type="SAM" id="SignalP"/>
    </source>
</evidence>
<keyword evidence="10" id="KW-0393">Immunoglobulin domain</keyword>
<dbReference type="Gene3D" id="2.60.40.10">
    <property type="entry name" value="Immunoglobulins"/>
    <property type="match status" value="1"/>
</dbReference>